<comment type="caution">
    <text evidence="1">The sequence shown here is derived from an EMBL/GenBank/DDBJ whole genome shotgun (WGS) entry which is preliminary data.</text>
</comment>
<organism evidence="1 2">
    <name type="scientific">Heracleum sosnowskyi</name>
    <dbReference type="NCBI Taxonomy" id="360622"/>
    <lineage>
        <taxon>Eukaryota</taxon>
        <taxon>Viridiplantae</taxon>
        <taxon>Streptophyta</taxon>
        <taxon>Embryophyta</taxon>
        <taxon>Tracheophyta</taxon>
        <taxon>Spermatophyta</taxon>
        <taxon>Magnoliopsida</taxon>
        <taxon>eudicotyledons</taxon>
        <taxon>Gunneridae</taxon>
        <taxon>Pentapetalae</taxon>
        <taxon>asterids</taxon>
        <taxon>campanulids</taxon>
        <taxon>Apiales</taxon>
        <taxon>Apiaceae</taxon>
        <taxon>Apioideae</taxon>
        <taxon>apioid superclade</taxon>
        <taxon>Tordylieae</taxon>
        <taxon>Tordyliinae</taxon>
        <taxon>Heracleum</taxon>
    </lineage>
</organism>
<proteinExistence type="predicted"/>
<keyword evidence="2" id="KW-1185">Reference proteome</keyword>
<reference evidence="1" key="1">
    <citation type="submission" date="2023-02" db="EMBL/GenBank/DDBJ databases">
        <title>Genome of toxic invasive species Heracleum sosnowskyi carries increased number of genes despite the absence of recent whole-genome duplications.</title>
        <authorList>
            <person name="Schelkunov M."/>
            <person name="Shtratnikova V."/>
            <person name="Makarenko M."/>
            <person name="Klepikova A."/>
            <person name="Omelchenko D."/>
            <person name="Novikova G."/>
            <person name="Obukhova E."/>
            <person name="Bogdanov V."/>
            <person name="Penin A."/>
            <person name="Logacheva M."/>
        </authorList>
    </citation>
    <scope>NUCLEOTIDE SEQUENCE</scope>
    <source>
        <strain evidence="1">Hsosn_3</strain>
        <tissue evidence="1">Leaf</tissue>
    </source>
</reference>
<evidence type="ECO:0000313" key="2">
    <source>
        <dbReference type="Proteomes" id="UP001237642"/>
    </source>
</evidence>
<evidence type="ECO:0000313" key="1">
    <source>
        <dbReference type="EMBL" id="KAK1373139.1"/>
    </source>
</evidence>
<sequence length="112" mass="12521">MSKRVSLVLKAEDPKIFNKTRQNHCKNKRVVIGVLNINVQSPESMSFSSTASRAFSAEKFLKRVEAKVTRLVQSRSHAESKFALDSQRAEVVEDCIEFLNSSSCLQKSNSAS</sequence>
<protein>
    <submittedName>
        <fullName evidence="1">Sulfoquinovosyldiacylglycerol 2</fullName>
    </submittedName>
</protein>
<dbReference type="PANTHER" id="PTHR34355:SF1">
    <property type="entry name" value="JOSEPHIN-LIKE PROTEIN"/>
    <property type="match status" value="1"/>
</dbReference>
<name>A0AAD8HUQ6_9APIA</name>
<dbReference type="PANTHER" id="PTHR34355">
    <property type="entry name" value="JOSEPHIN-LIKE PROTEIN"/>
    <property type="match status" value="1"/>
</dbReference>
<accession>A0AAD8HUQ6</accession>
<dbReference type="AlphaFoldDB" id="A0AAD8HUQ6"/>
<dbReference type="Proteomes" id="UP001237642">
    <property type="component" value="Unassembled WGS sequence"/>
</dbReference>
<dbReference type="EMBL" id="JAUIZM010000007">
    <property type="protein sequence ID" value="KAK1373139.1"/>
    <property type="molecule type" value="Genomic_DNA"/>
</dbReference>
<reference evidence="1" key="2">
    <citation type="submission" date="2023-05" db="EMBL/GenBank/DDBJ databases">
        <authorList>
            <person name="Schelkunov M.I."/>
        </authorList>
    </citation>
    <scope>NUCLEOTIDE SEQUENCE</scope>
    <source>
        <strain evidence="1">Hsosn_3</strain>
        <tissue evidence="1">Leaf</tissue>
    </source>
</reference>
<gene>
    <name evidence="1" type="ORF">POM88_029332</name>
</gene>